<dbReference type="EMBL" id="GL349433">
    <property type="protein sequence ID" value="KNC46002.1"/>
    <property type="molecule type" value="Genomic_DNA"/>
</dbReference>
<feature type="compositionally biased region" description="Low complexity" evidence="2">
    <location>
        <begin position="348"/>
        <end position="388"/>
    </location>
</feature>
<dbReference type="InterPro" id="IPR008984">
    <property type="entry name" value="SMAD_FHA_dom_sf"/>
</dbReference>
<accession>A0A0L0D181</accession>
<feature type="compositionally biased region" description="Basic and acidic residues" evidence="2">
    <location>
        <begin position="222"/>
        <end position="235"/>
    </location>
</feature>
<feature type="domain" description="FHA" evidence="3">
    <location>
        <begin position="44"/>
        <end position="98"/>
    </location>
</feature>
<proteinExistence type="predicted"/>
<dbReference type="AlphaFoldDB" id="A0A0L0D181"/>
<feature type="region of interest" description="Disordered" evidence="2">
    <location>
        <begin position="149"/>
        <end position="170"/>
    </location>
</feature>
<feature type="region of interest" description="Disordered" evidence="2">
    <location>
        <begin position="288"/>
        <end position="330"/>
    </location>
</feature>
<feature type="coiled-coil region" evidence="1">
    <location>
        <begin position="609"/>
        <end position="719"/>
    </location>
</feature>
<sequence length="726" mass="76716">MRAANHSTSTRSAASRATTSAAAPTARAFLLSADIVYELHGTVTLVGRASSADVSLASRSVSSRHAEIVVESANSAGASALVRDLGSRNGTFVNDKRIHFAEYELRDGDIVRFGYEPHCYLFARPQRGPDGELLPPLFDASDFERRRSSYWAQRSATQHPEPAGVSPKTRPPLVLPPTSPAVAFWAQLGDSSQPRRPPPPQAADAFFDFASTTPAAPARTAPDAHRARAENHELSGESAAPTVATEGGTPPSFREVFRPAVAAAMAAESNAPQLSTHPFAALATPSSLSAESCNSSDSQPLGPIVHGPSSPEWSSRGSAAKSADGDDKARYEPSQAVVVLVSNNEAASSLGSSDSPEPSPTRSLTASPSSSSSSSSSSAASSEASSSPNRCQLGETAASDDGLALLPSEASGDEFRIVSVESEAEYLDSPLPMDESGAPVYGLGRHPTFTSIPDIVSLHSESLHFESLNTSSDSLAEPSVNRPVVPARNQQRGQRLPRREAATQTVAGVAEHATRIQAADNSELVEYVAVLQQQVKVARAEVVARDHELAQLRGHDWVVALERQKAQLAATEAQLVRYEASWVEAPTVAALLERLERGPERWTALRTQLELAHAQIDVLSAQLEATQAAMQGHGQPGSNALLAELQAQVATLSAENEALAQSASFAAASRNSIQHLHDKLAQLEADGAVETVTEQAQTIAELRARTAFLEAENAALRGRKQPNLAC</sequence>
<reference evidence="4 5" key="1">
    <citation type="submission" date="2010-05" db="EMBL/GenBank/DDBJ databases">
        <title>The Genome Sequence of Thecamonas trahens ATCC 50062.</title>
        <authorList>
            <consortium name="The Broad Institute Genome Sequencing Platform"/>
            <person name="Russ C."/>
            <person name="Cuomo C."/>
            <person name="Shea T."/>
            <person name="Young S.K."/>
            <person name="Zeng Q."/>
            <person name="Koehrsen M."/>
            <person name="Haas B."/>
            <person name="Borodovsky M."/>
            <person name="Guigo R."/>
            <person name="Alvarado L."/>
            <person name="Berlin A."/>
            <person name="Bochicchio J."/>
            <person name="Borenstein D."/>
            <person name="Chapman S."/>
            <person name="Chen Z."/>
            <person name="Freedman E."/>
            <person name="Gellesch M."/>
            <person name="Goldberg J."/>
            <person name="Griggs A."/>
            <person name="Gujja S."/>
            <person name="Heilman E."/>
            <person name="Heiman D."/>
            <person name="Hepburn T."/>
            <person name="Howarth C."/>
            <person name="Jen D."/>
            <person name="Larson L."/>
            <person name="Mehta T."/>
            <person name="Park D."/>
            <person name="Pearson M."/>
            <person name="Roberts A."/>
            <person name="Saif S."/>
            <person name="Shenoy N."/>
            <person name="Sisk P."/>
            <person name="Stolte C."/>
            <person name="Sykes S."/>
            <person name="Thomson T."/>
            <person name="Walk T."/>
            <person name="White J."/>
            <person name="Yandava C."/>
            <person name="Burger G."/>
            <person name="Gray M.W."/>
            <person name="Holland P.W.H."/>
            <person name="King N."/>
            <person name="Lang F.B.F."/>
            <person name="Roger A.J."/>
            <person name="Ruiz-Trillo I."/>
            <person name="Lander E."/>
            <person name="Nusbaum C."/>
        </authorList>
    </citation>
    <scope>NUCLEOTIDE SEQUENCE [LARGE SCALE GENOMIC DNA]</scope>
    <source>
        <strain evidence="4 5">ATCC 50062</strain>
    </source>
</reference>
<dbReference type="STRING" id="461836.A0A0L0D181"/>
<dbReference type="PROSITE" id="PS50006">
    <property type="entry name" value="FHA_DOMAIN"/>
    <property type="match status" value="1"/>
</dbReference>
<dbReference type="Gene3D" id="2.60.200.20">
    <property type="match status" value="1"/>
</dbReference>
<dbReference type="OrthoDB" id="444265at2759"/>
<dbReference type="CDD" id="cd00060">
    <property type="entry name" value="FHA"/>
    <property type="match status" value="1"/>
</dbReference>
<feature type="region of interest" description="Disordered" evidence="2">
    <location>
        <begin position="215"/>
        <end position="252"/>
    </location>
</feature>
<dbReference type="PANTHER" id="PTHR23308">
    <property type="entry name" value="NUCLEAR INHIBITOR OF PROTEIN PHOSPHATASE-1"/>
    <property type="match status" value="1"/>
</dbReference>
<evidence type="ECO:0000313" key="4">
    <source>
        <dbReference type="EMBL" id="KNC46002.1"/>
    </source>
</evidence>
<evidence type="ECO:0000259" key="3">
    <source>
        <dbReference type="PROSITE" id="PS50006"/>
    </source>
</evidence>
<dbReference type="eggNOG" id="ENOG502SBNX">
    <property type="taxonomic scope" value="Eukaryota"/>
</dbReference>
<organism evidence="4 5">
    <name type="scientific">Thecamonas trahens ATCC 50062</name>
    <dbReference type="NCBI Taxonomy" id="461836"/>
    <lineage>
        <taxon>Eukaryota</taxon>
        <taxon>Apusozoa</taxon>
        <taxon>Apusomonadida</taxon>
        <taxon>Apusomonadidae</taxon>
        <taxon>Thecamonas</taxon>
    </lineage>
</organism>
<name>A0A0L0D181_THETB</name>
<keyword evidence="1" id="KW-0175">Coiled coil</keyword>
<dbReference type="Proteomes" id="UP000054408">
    <property type="component" value="Unassembled WGS sequence"/>
</dbReference>
<dbReference type="SMART" id="SM00240">
    <property type="entry name" value="FHA"/>
    <property type="match status" value="1"/>
</dbReference>
<keyword evidence="5" id="KW-1185">Reference proteome</keyword>
<dbReference type="InterPro" id="IPR050923">
    <property type="entry name" value="Cell_Proc_Reg/RNA_Proc"/>
</dbReference>
<evidence type="ECO:0000256" key="2">
    <source>
        <dbReference type="SAM" id="MobiDB-lite"/>
    </source>
</evidence>
<dbReference type="Pfam" id="PF00498">
    <property type="entry name" value="FHA"/>
    <property type="match status" value="1"/>
</dbReference>
<dbReference type="RefSeq" id="XP_013762982.1">
    <property type="nucleotide sequence ID" value="XM_013907528.1"/>
</dbReference>
<evidence type="ECO:0000256" key="1">
    <source>
        <dbReference type="SAM" id="Coils"/>
    </source>
</evidence>
<dbReference type="GeneID" id="25559940"/>
<protein>
    <recommendedName>
        <fullName evidence="3">FHA domain-containing protein</fullName>
    </recommendedName>
</protein>
<feature type="region of interest" description="Disordered" evidence="2">
    <location>
        <begin position="347"/>
        <end position="406"/>
    </location>
</feature>
<evidence type="ECO:0000313" key="5">
    <source>
        <dbReference type="Proteomes" id="UP000054408"/>
    </source>
</evidence>
<dbReference type="SUPFAM" id="SSF49879">
    <property type="entry name" value="SMAD/FHA domain"/>
    <property type="match status" value="1"/>
</dbReference>
<dbReference type="InterPro" id="IPR000253">
    <property type="entry name" value="FHA_dom"/>
</dbReference>
<gene>
    <name evidence="4" type="ORF">AMSG_00120</name>
</gene>
<feature type="compositionally biased region" description="Polar residues" evidence="2">
    <location>
        <begin position="288"/>
        <end position="299"/>
    </location>
</feature>